<reference evidence="3 4" key="1">
    <citation type="journal article" date="2024" name="BMC Genomics">
        <title>De novo assembly and annotation of Popillia japonica's genome with initial clues to its potential as an invasive pest.</title>
        <authorList>
            <person name="Cucini C."/>
            <person name="Boschi S."/>
            <person name="Funari R."/>
            <person name="Cardaioli E."/>
            <person name="Iannotti N."/>
            <person name="Marturano G."/>
            <person name="Paoli F."/>
            <person name="Bruttini M."/>
            <person name="Carapelli A."/>
            <person name="Frati F."/>
            <person name="Nardi F."/>
        </authorList>
    </citation>
    <scope>NUCLEOTIDE SEQUENCE [LARGE SCALE GENOMIC DNA]</scope>
    <source>
        <strain evidence="3">DMR45628</strain>
    </source>
</reference>
<dbReference type="Pfam" id="PF14223">
    <property type="entry name" value="Retrotran_gag_2"/>
    <property type="match status" value="1"/>
</dbReference>
<evidence type="ECO:0000313" key="4">
    <source>
        <dbReference type="Proteomes" id="UP001458880"/>
    </source>
</evidence>
<organism evidence="3 4">
    <name type="scientific">Popillia japonica</name>
    <name type="common">Japanese beetle</name>
    <dbReference type="NCBI Taxonomy" id="7064"/>
    <lineage>
        <taxon>Eukaryota</taxon>
        <taxon>Metazoa</taxon>
        <taxon>Ecdysozoa</taxon>
        <taxon>Arthropoda</taxon>
        <taxon>Hexapoda</taxon>
        <taxon>Insecta</taxon>
        <taxon>Pterygota</taxon>
        <taxon>Neoptera</taxon>
        <taxon>Endopterygota</taxon>
        <taxon>Coleoptera</taxon>
        <taxon>Polyphaga</taxon>
        <taxon>Scarabaeiformia</taxon>
        <taxon>Scarabaeidae</taxon>
        <taxon>Rutelinae</taxon>
        <taxon>Popillia</taxon>
    </lineage>
</organism>
<gene>
    <name evidence="3" type="ORF">QE152_g24751</name>
</gene>
<dbReference type="EMBL" id="JASPKY010000258">
    <property type="protein sequence ID" value="KAK9712763.1"/>
    <property type="molecule type" value="Genomic_DNA"/>
</dbReference>
<name>A0AAW1K3J2_POPJA</name>
<protein>
    <recommendedName>
        <fullName evidence="2">CCHC-type domain-containing protein</fullName>
    </recommendedName>
</protein>
<feature type="domain" description="CCHC-type" evidence="2">
    <location>
        <begin position="175"/>
        <end position="190"/>
    </location>
</feature>
<keyword evidence="1" id="KW-0863">Zinc-finger</keyword>
<comment type="caution">
    <text evidence="3">The sequence shown here is derived from an EMBL/GenBank/DDBJ whole genome shotgun (WGS) entry which is preliminary data.</text>
</comment>
<dbReference type="InterPro" id="IPR001878">
    <property type="entry name" value="Znf_CCHC"/>
</dbReference>
<keyword evidence="4" id="KW-1185">Reference proteome</keyword>
<dbReference type="InterPro" id="IPR036875">
    <property type="entry name" value="Znf_CCHC_sf"/>
</dbReference>
<dbReference type="GO" id="GO:0008270">
    <property type="term" value="F:zinc ion binding"/>
    <property type="evidence" value="ECO:0007669"/>
    <property type="project" value="UniProtKB-KW"/>
</dbReference>
<accession>A0AAW1K3J2</accession>
<evidence type="ECO:0000259" key="2">
    <source>
        <dbReference type="PROSITE" id="PS50158"/>
    </source>
</evidence>
<sequence length="204" mass="23916">MQEEDKKVAEALLKERIRKEKQCKSIIIQRIADSHLEYVKDKKTPCEIWSTLVNIFERKGISSQLLLRKKLLSMKVEENDSMENHLLKFDKLIRDLKSAGTKMEETDVICHLFLTLPKCYDTIVTALETIPDRKLTLDFVKSRLLEEEIKRRNTGTIKKNETKAIAFTANKFPFKCYKCDRIGHKKADCKFKKDKDRNGKSFFP</sequence>
<proteinExistence type="predicted"/>
<dbReference type="GO" id="GO:0003676">
    <property type="term" value="F:nucleic acid binding"/>
    <property type="evidence" value="ECO:0007669"/>
    <property type="project" value="InterPro"/>
</dbReference>
<dbReference type="SUPFAM" id="SSF57756">
    <property type="entry name" value="Retrovirus zinc finger-like domains"/>
    <property type="match status" value="1"/>
</dbReference>
<dbReference type="PROSITE" id="PS50158">
    <property type="entry name" value="ZF_CCHC"/>
    <property type="match status" value="1"/>
</dbReference>
<evidence type="ECO:0000313" key="3">
    <source>
        <dbReference type="EMBL" id="KAK9712763.1"/>
    </source>
</evidence>
<dbReference type="AlphaFoldDB" id="A0AAW1K3J2"/>
<dbReference type="Proteomes" id="UP001458880">
    <property type="component" value="Unassembled WGS sequence"/>
</dbReference>
<keyword evidence="1" id="KW-0479">Metal-binding</keyword>
<evidence type="ECO:0000256" key="1">
    <source>
        <dbReference type="PROSITE-ProRule" id="PRU00047"/>
    </source>
</evidence>
<keyword evidence="1" id="KW-0862">Zinc</keyword>